<evidence type="ECO:0000313" key="2">
    <source>
        <dbReference type="EMBL" id="CDM34534.1"/>
    </source>
</evidence>
<gene>
    <name evidence="2" type="ORF">PROQFM164_S03g001258</name>
</gene>
<protein>
    <submittedName>
        <fullName evidence="2">Genomic scaffold, ProqFM164S03</fullName>
    </submittedName>
</protein>
<feature type="chain" id="PRO_5004881696" evidence="1">
    <location>
        <begin position="22"/>
        <end position="132"/>
    </location>
</feature>
<feature type="signal peptide" evidence="1">
    <location>
        <begin position="1"/>
        <end position="21"/>
    </location>
</feature>
<reference evidence="2" key="1">
    <citation type="journal article" date="2014" name="Nat. Commun.">
        <title>Multiple recent horizontal transfers of a large genomic region in cheese making fungi.</title>
        <authorList>
            <person name="Cheeseman K."/>
            <person name="Ropars J."/>
            <person name="Renault P."/>
            <person name="Dupont J."/>
            <person name="Gouzy J."/>
            <person name="Branca A."/>
            <person name="Abraham A.L."/>
            <person name="Ceppi M."/>
            <person name="Conseiller E."/>
            <person name="Debuchy R."/>
            <person name="Malagnac F."/>
            <person name="Goarin A."/>
            <person name="Silar P."/>
            <person name="Lacoste S."/>
            <person name="Sallet E."/>
            <person name="Bensimon A."/>
            <person name="Giraud T."/>
            <person name="Brygoo Y."/>
        </authorList>
    </citation>
    <scope>NUCLEOTIDE SEQUENCE [LARGE SCALE GENOMIC DNA]</scope>
    <source>
        <strain evidence="2">FM164</strain>
    </source>
</reference>
<sequence>MKACLLLVAAVLICRWKLRVASSTMDCGRDLKLDAWFHSQMLELWTPSMQFLPIEQALIDSPLFSTYFDAQGNWISEPPILKTSLEDFVTTIPPGEEKYQFLRFIRKILTWDQEVRATANEIIPDEWLMRLL</sequence>
<dbReference type="Proteomes" id="UP000030686">
    <property type="component" value="Unassembled WGS sequence"/>
</dbReference>
<organism evidence="2 3">
    <name type="scientific">Penicillium roqueforti (strain FM164)</name>
    <dbReference type="NCBI Taxonomy" id="1365484"/>
    <lineage>
        <taxon>Eukaryota</taxon>
        <taxon>Fungi</taxon>
        <taxon>Dikarya</taxon>
        <taxon>Ascomycota</taxon>
        <taxon>Pezizomycotina</taxon>
        <taxon>Eurotiomycetes</taxon>
        <taxon>Eurotiomycetidae</taxon>
        <taxon>Eurotiales</taxon>
        <taxon>Aspergillaceae</taxon>
        <taxon>Penicillium</taxon>
    </lineage>
</organism>
<proteinExistence type="predicted"/>
<keyword evidence="3" id="KW-1185">Reference proteome</keyword>
<accession>W6QJY5</accession>
<keyword evidence="1" id="KW-0732">Signal</keyword>
<dbReference type="Gene3D" id="1.10.510.10">
    <property type="entry name" value="Transferase(Phosphotransferase) domain 1"/>
    <property type="match status" value="1"/>
</dbReference>
<evidence type="ECO:0000256" key="1">
    <source>
        <dbReference type="SAM" id="SignalP"/>
    </source>
</evidence>
<dbReference type="EMBL" id="HG792017">
    <property type="protein sequence ID" value="CDM34534.1"/>
    <property type="molecule type" value="Genomic_DNA"/>
</dbReference>
<dbReference type="AlphaFoldDB" id="W6QJY5"/>
<name>W6QJY5_PENRF</name>
<evidence type="ECO:0000313" key="3">
    <source>
        <dbReference type="Proteomes" id="UP000030686"/>
    </source>
</evidence>
<dbReference type="OrthoDB" id="5979581at2759"/>